<evidence type="ECO:0000256" key="1">
    <source>
        <dbReference type="ARBA" id="ARBA00001947"/>
    </source>
</evidence>
<sequence>MEILTRAFGEYATNCYIVKNNEKSLIIDPGMGASQWVKQNATGAVAVLLTHGHFDHVYDADVLRRELGVPIYLPKADEVFTASDPFAILRDSFDADFLVEPNGSVDISGFKATFHHFAGHTPGCSCIELEGLENTWFCGDFIFKGSVGRWDFEFSNAKDMQESLRRVLEIKQNIKLYCGHGEPTSLDDERANIAHMLNMRLWQEY</sequence>
<dbReference type="EMBL" id="JAULJQ010000003">
    <property type="protein sequence ID" value="MDO2409145.1"/>
    <property type="molecule type" value="Genomic_DNA"/>
</dbReference>
<accession>A0ABT8T635</accession>
<dbReference type="PANTHER" id="PTHR46233">
    <property type="entry name" value="HYDROXYACYLGLUTATHIONE HYDROLASE GLOC"/>
    <property type="match status" value="1"/>
</dbReference>
<dbReference type="Pfam" id="PF00753">
    <property type="entry name" value="Lactamase_B"/>
    <property type="match status" value="1"/>
</dbReference>
<keyword evidence="2" id="KW-0479">Metal-binding</keyword>
<comment type="cofactor">
    <cofactor evidence="1">
        <name>Zn(2+)</name>
        <dbReference type="ChEBI" id="CHEBI:29105"/>
    </cofactor>
</comment>
<dbReference type="SMART" id="SM00849">
    <property type="entry name" value="Lactamase_B"/>
    <property type="match status" value="1"/>
</dbReference>
<keyword evidence="4" id="KW-0862">Zinc</keyword>
<dbReference type="InterPro" id="IPR051453">
    <property type="entry name" value="MBL_Glyoxalase_II"/>
</dbReference>
<comment type="caution">
    <text evidence="6">The sequence shown here is derived from an EMBL/GenBank/DDBJ whole genome shotgun (WGS) entry which is preliminary data.</text>
</comment>
<reference evidence="6 7" key="1">
    <citation type="submission" date="2023-06" db="EMBL/GenBank/DDBJ databases">
        <title>Campylobacter magnum sp. nov., isolated from cecal contents of domestic pigs (Sus scrofa domesticus).</title>
        <authorList>
            <person name="Papic B."/>
            <person name="Gruntar I."/>
        </authorList>
    </citation>
    <scope>NUCLEOTIDE SEQUENCE [LARGE SCALE GENOMIC DNA]</scope>
    <source>
        <strain evidence="7">34484-21</strain>
    </source>
</reference>
<evidence type="ECO:0000313" key="7">
    <source>
        <dbReference type="Proteomes" id="UP001171111"/>
    </source>
</evidence>
<dbReference type="Gene3D" id="3.60.15.10">
    <property type="entry name" value="Ribonuclease Z/Hydroxyacylglutathione hydrolase-like"/>
    <property type="match status" value="1"/>
</dbReference>
<dbReference type="Proteomes" id="UP001171111">
    <property type="component" value="Unassembled WGS sequence"/>
</dbReference>
<evidence type="ECO:0000256" key="3">
    <source>
        <dbReference type="ARBA" id="ARBA00022801"/>
    </source>
</evidence>
<protein>
    <submittedName>
        <fullName evidence="6">MBL fold metallo-hydrolase</fullName>
    </submittedName>
</protein>
<dbReference type="CDD" id="cd06262">
    <property type="entry name" value="metallo-hydrolase-like_MBL-fold"/>
    <property type="match status" value="1"/>
</dbReference>
<evidence type="ECO:0000256" key="2">
    <source>
        <dbReference type="ARBA" id="ARBA00022723"/>
    </source>
</evidence>
<keyword evidence="7" id="KW-1185">Reference proteome</keyword>
<gene>
    <name evidence="6" type="ORF">Q2362_03400</name>
</gene>
<evidence type="ECO:0000256" key="4">
    <source>
        <dbReference type="ARBA" id="ARBA00022833"/>
    </source>
</evidence>
<dbReference type="SUPFAM" id="SSF56281">
    <property type="entry name" value="Metallo-hydrolase/oxidoreductase"/>
    <property type="match status" value="1"/>
</dbReference>
<proteinExistence type="predicted"/>
<evidence type="ECO:0000259" key="5">
    <source>
        <dbReference type="SMART" id="SM00849"/>
    </source>
</evidence>
<feature type="domain" description="Metallo-beta-lactamase" evidence="5">
    <location>
        <begin position="12"/>
        <end position="180"/>
    </location>
</feature>
<dbReference type="RefSeq" id="WP_302243979.1">
    <property type="nucleotide sequence ID" value="NZ_JAULJQ010000003.1"/>
</dbReference>
<keyword evidence="3" id="KW-0378">Hydrolase</keyword>
<evidence type="ECO:0000313" key="6">
    <source>
        <dbReference type="EMBL" id="MDO2409145.1"/>
    </source>
</evidence>
<dbReference type="InterPro" id="IPR036866">
    <property type="entry name" value="RibonucZ/Hydroxyglut_hydro"/>
</dbReference>
<name>A0ABT8T635_9BACT</name>
<organism evidence="6 7">
    <name type="scientific">Campylobacter magnus</name>
    <dbReference type="NCBI Taxonomy" id="3026462"/>
    <lineage>
        <taxon>Bacteria</taxon>
        <taxon>Pseudomonadati</taxon>
        <taxon>Campylobacterota</taxon>
        <taxon>Epsilonproteobacteria</taxon>
        <taxon>Campylobacterales</taxon>
        <taxon>Campylobacteraceae</taxon>
        <taxon>Campylobacter</taxon>
    </lineage>
</organism>
<dbReference type="PANTHER" id="PTHR46233:SF3">
    <property type="entry name" value="HYDROXYACYLGLUTATHIONE HYDROLASE GLOC"/>
    <property type="match status" value="1"/>
</dbReference>
<dbReference type="InterPro" id="IPR001279">
    <property type="entry name" value="Metallo-B-lactamas"/>
</dbReference>